<organism evidence="5 6">
    <name type="scientific">Virgisporangium ochraceum</name>
    <dbReference type="NCBI Taxonomy" id="65505"/>
    <lineage>
        <taxon>Bacteria</taxon>
        <taxon>Bacillati</taxon>
        <taxon>Actinomycetota</taxon>
        <taxon>Actinomycetes</taxon>
        <taxon>Micromonosporales</taxon>
        <taxon>Micromonosporaceae</taxon>
        <taxon>Virgisporangium</taxon>
    </lineage>
</organism>
<dbReference type="PROSITE" id="PS50987">
    <property type="entry name" value="HTH_ARSR_2"/>
    <property type="match status" value="1"/>
</dbReference>
<dbReference type="InterPro" id="IPR011991">
    <property type="entry name" value="ArsR-like_HTH"/>
</dbReference>
<name>A0A8J3ZW25_9ACTN</name>
<dbReference type="PANTHER" id="PTHR43132">
    <property type="entry name" value="ARSENICAL RESISTANCE OPERON REPRESSOR ARSR-RELATED"/>
    <property type="match status" value="1"/>
</dbReference>
<keyword evidence="1" id="KW-0805">Transcription regulation</keyword>
<evidence type="ECO:0000313" key="6">
    <source>
        <dbReference type="Proteomes" id="UP000635606"/>
    </source>
</evidence>
<keyword evidence="6" id="KW-1185">Reference proteome</keyword>
<feature type="domain" description="HTH arsR-type" evidence="4">
    <location>
        <begin position="235"/>
        <end position="319"/>
    </location>
</feature>
<evidence type="ECO:0000256" key="2">
    <source>
        <dbReference type="ARBA" id="ARBA00023125"/>
    </source>
</evidence>
<keyword evidence="2" id="KW-0238">DNA-binding</keyword>
<dbReference type="GO" id="GO:0003700">
    <property type="term" value="F:DNA-binding transcription factor activity"/>
    <property type="evidence" value="ECO:0007669"/>
    <property type="project" value="InterPro"/>
</dbReference>
<dbReference type="InterPro" id="IPR001845">
    <property type="entry name" value="HTH_ArsR_DNA-bd_dom"/>
</dbReference>
<keyword evidence="3" id="KW-0804">Transcription</keyword>
<evidence type="ECO:0000259" key="4">
    <source>
        <dbReference type="PROSITE" id="PS50987"/>
    </source>
</evidence>
<dbReference type="EMBL" id="BOPH01000086">
    <property type="protein sequence ID" value="GIJ71192.1"/>
    <property type="molecule type" value="Genomic_DNA"/>
</dbReference>
<dbReference type="Pfam" id="PF12840">
    <property type="entry name" value="HTH_20"/>
    <property type="match status" value="1"/>
</dbReference>
<evidence type="ECO:0000256" key="1">
    <source>
        <dbReference type="ARBA" id="ARBA00023015"/>
    </source>
</evidence>
<dbReference type="Proteomes" id="UP000635606">
    <property type="component" value="Unassembled WGS sequence"/>
</dbReference>
<dbReference type="InterPro" id="IPR051011">
    <property type="entry name" value="Metal_resp_trans_reg"/>
</dbReference>
<protein>
    <submittedName>
        <fullName evidence="5">Transcriptional regulator</fullName>
    </submittedName>
</protein>
<dbReference type="CDD" id="cd00090">
    <property type="entry name" value="HTH_ARSR"/>
    <property type="match status" value="1"/>
</dbReference>
<dbReference type="InterPro" id="IPR036388">
    <property type="entry name" value="WH-like_DNA-bd_sf"/>
</dbReference>
<proteinExistence type="predicted"/>
<reference evidence="5" key="1">
    <citation type="submission" date="2021-01" db="EMBL/GenBank/DDBJ databases">
        <title>Whole genome shotgun sequence of Virgisporangium ochraceum NBRC 16418.</title>
        <authorList>
            <person name="Komaki H."/>
            <person name="Tamura T."/>
        </authorList>
    </citation>
    <scope>NUCLEOTIDE SEQUENCE</scope>
    <source>
        <strain evidence="5">NBRC 16418</strain>
    </source>
</reference>
<dbReference type="InterPro" id="IPR036390">
    <property type="entry name" value="WH_DNA-bd_sf"/>
</dbReference>
<dbReference type="SMART" id="SM00418">
    <property type="entry name" value="HTH_ARSR"/>
    <property type="match status" value="1"/>
</dbReference>
<dbReference type="SUPFAM" id="SSF46785">
    <property type="entry name" value="Winged helix' DNA-binding domain"/>
    <property type="match status" value="1"/>
</dbReference>
<accession>A0A8J3ZW25</accession>
<dbReference type="Gene3D" id="1.10.10.10">
    <property type="entry name" value="Winged helix-like DNA-binding domain superfamily/Winged helix DNA-binding domain"/>
    <property type="match status" value="1"/>
</dbReference>
<sequence>MVRIRIQLPGAELARVRFAISPVYETVMALAALIRPGVHAVHLPWVRWAGPRLSTVEHLPLLRALVGRDGFKPGFLMPAPTSRLPDLDDELRAVRATSPADARDDTARLTSKPARRFHDDPRAGLPLVAAALRQCHDLVVAPHWDRMVRLLDADIAFRARALATGGFEHLFTDLHGDVAWTGEELIVHPRQSPSTTVSVRGHGLVLCPSVFCWPRVTASTNPPTVGTLRYPARGVATLWESVEPAPQALANLIGRTRAAILARLATPQTTSGLAAGLGITAGAVSQHLAVLKEAGLVATHREGRTTLHLRTERATTLLA</sequence>
<dbReference type="PANTHER" id="PTHR43132:SF8">
    <property type="entry name" value="HTH-TYPE TRANSCRIPTIONAL REGULATOR KMTR"/>
    <property type="match status" value="1"/>
</dbReference>
<dbReference type="Pfam" id="PF19361">
    <property type="entry name" value="DUF5937"/>
    <property type="match status" value="1"/>
</dbReference>
<evidence type="ECO:0000256" key="3">
    <source>
        <dbReference type="ARBA" id="ARBA00023163"/>
    </source>
</evidence>
<comment type="caution">
    <text evidence="5">The sequence shown here is derived from an EMBL/GenBank/DDBJ whole genome shotgun (WGS) entry which is preliminary data.</text>
</comment>
<gene>
    <name evidence="5" type="ORF">Voc01_061090</name>
</gene>
<dbReference type="AlphaFoldDB" id="A0A8J3ZW25"/>
<dbReference type="GO" id="GO:0003677">
    <property type="term" value="F:DNA binding"/>
    <property type="evidence" value="ECO:0007669"/>
    <property type="project" value="UniProtKB-KW"/>
</dbReference>
<evidence type="ECO:0000313" key="5">
    <source>
        <dbReference type="EMBL" id="GIJ71192.1"/>
    </source>
</evidence>
<dbReference type="InterPro" id="IPR045981">
    <property type="entry name" value="DUF5937"/>
</dbReference>